<protein>
    <submittedName>
        <fullName evidence="3">Uncharacterized protein</fullName>
    </submittedName>
</protein>
<feature type="transmembrane region" description="Helical" evidence="1">
    <location>
        <begin position="23"/>
        <end position="47"/>
    </location>
</feature>
<keyword evidence="1" id="KW-1133">Transmembrane helix</keyword>
<evidence type="ECO:0000313" key="3">
    <source>
        <dbReference type="WBParaSite" id="L893_g10761.t1"/>
    </source>
</evidence>
<dbReference type="Proteomes" id="UP000095287">
    <property type="component" value="Unplaced"/>
</dbReference>
<keyword evidence="1" id="KW-0472">Membrane</keyword>
<evidence type="ECO:0000313" key="2">
    <source>
        <dbReference type="Proteomes" id="UP000095287"/>
    </source>
</evidence>
<dbReference type="WBParaSite" id="L893_g10761.t1">
    <property type="protein sequence ID" value="L893_g10761.t1"/>
    <property type="gene ID" value="L893_g10761"/>
</dbReference>
<proteinExistence type="predicted"/>
<dbReference type="AlphaFoldDB" id="A0A1I7XZ07"/>
<evidence type="ECO:0000256" key="1">
    <source>
        <dbReference type="SAM" id="Phobius"/>
    </source>
</evidence>
<accession>A0A1I7XZ07</accession>
<reference evidence="3" key="1">
    <citation type="submission" date="2016-11" db="UniProtKB">
        <authorList>
            <consortium name="WormBaseParasite"/>
        </authorList>
    </citation>
    <scope>IDENTIFICATION</scope>
</reference>
<sequence>MLPAVCSPMCEGRFGGEYLKNVITVWAAILTEFLLSFSVIVLFSACYNSVTPYPIGPFVLEACVTS</sequence>
<keyword evidence="2" id="KW-1185">Reference proteome</keyword>
<keyword evidence="1" id="KW-0812">Transmembrane</keyword>
<name>A0A1I7XZ07_9BILA</name>
<organism evidence="2 3">
    <name type="scientific">Steinernema glaseri</name>
    <dbReference type="NCBI Taxonomy" id="37863"/>
    <lineage>
        <taxon>Eukaryota</taxon>
        <taxon>Metazoa</taxon>
        <taxon>Ecdysozoa</taxon>
        <taxon>Nematoda</taxon>
        <taxon>Chromadorea</taxon>
        <taxon>Rhabditida</taxon>
        <taxon>Tylenchina</taxon>
        <taxon>Panagrolaimomorpha</taxon>
        <taxon>Strongyloidoidea</taxon>
        <taxon>Steinernematidae</taxon>
        <taxon>Steinernema</taxon>
    </lineage>
</organism>